<evidence type="ECO:0000313" key="10">
    <source>
        <dbReference type="EMBL" id="ABK15967.1"/>
    </source>
</evidence>
<dbReference type="FunCoup" id="A0LEW5">
    <property type="interactions" value="48"/>
</dbReference>
<evidence type="ECO:0000313" key="11">
    <source>
        <dbReference type="Proteomes" id="UP000001784"/>
    </source>
</evidence>
<evidence type="ECO:0000256" key="8">
    <source>
        <dbReference type="ARBA" id="ARBA00048428"/>
    </source>
</evidence>
<dbReference type="SUPFAM" id="SSF53335">
    <property type="entry name" value="S-adenosyl-L-methionine-dependent methyltransferases"/>
    <property type="match status" value="1"/>
</dbReference>
<dbReference type="PANTHER" id="PTHR43675">
    <property type="entry name" value="ARSENITE METHYLTRANSFERASE"/>
    <property type="match status" value="1"/>
</dbReference>
<dbReference type="HOGENOM" id="CLU_052868_1_1_7"/>
<feature type="domain" description="Methyltransferase" evidence="9">
    <location>
        <begin position="78"/>
        <end position="220"/>
    </location>
</feature>
<keyword evidence="10" id="KW-0489">Methyltransferase</keyword>
<dbReference type="CDD" id="cd02440">
    <property type="entry name" value="AdoMet_MTases"/>
    <property type="match status" value="1"/>
</dbReference>
<evidence type="ECO:0000256" key="3">
    <source>
        <dbReference type="ARBA" id="ARBA00034487"/>
    </source>
</evidence>
<dbReference type="eggNOG" id="COG2226">
    <property type="taxonomic scope" value="Bacteria"/>
</dbReference>
<gene>
    <name evidence="10" type="ordered locus">Sfum_0266</name>
</gene>
<evidence type="ECO:0000256" key="7">
    <source>
        <dbReference type="ARBA" id="ARBA00047943"/>
    </source>
</evidence>
<evidence type="ECO:0000256" key="5">
    <source>
        <dbReference type="ARBA" id="ARBA00034545"/>
    </source>
</evidence>
<organism evidence="10 11">
    <name type="scientific">Syntrophobacter fumaroxidans (strain DSM 10017 / MPOB)</name>
    <dbReference type="NCBI Taxonomy" id="335543"/>
    <lineage>
        <taxon>Bacteria</taxon>
        <taxon>Pseudomonadati</taxon>
        <taxon>Thermodesulfobacteriota</taxon>
        <taxon>Syntrophobacteria</taxon>
        <taxon>Syntrophobacterales</taxon>
        <taxon>Syntrophobacteraceae</taxon>
        <taxon>Syntrophobacter</taxon>
    </lineage>
</organism>
<accession>A0LEW5</accession>
<evidence type="ECO:0000256" key="1">
    <source>
        <dbReference type="ARBA" id="ARBA00022679"/>
    </source>
</evidence>
<dbReference type="PANTHER" id="PTHR43675:SF8">
    <property type="entry name" value="ARSENITE METHYLTRANSFERASE"/>
    <property type="match status" value="1"/>
</dbReference>
<reference evidence="10 11" key="1">
    <citation type="submission" date="2006-10" db="EMBL/GenBank/DDBJ databases">
        <title>Complete sequence of Syntrophobacter fumaroxidans MPOB.</title>
        <authorList>
            <consortium name="US DOE Joint Genome Institute"/>
            <person name="Copeland A."/>
            <person name="Lucas S."/>
            <person name="Lapidus A."/>
            <person name="Barry K."/>
            <person name="Detter J.C."/>
            <person name="Glavina del Rio T."/>
            <person name="Hammon N."/>
            <person name="Israni S."/>
            <person name="Pitluck S."/>
            <person name="Goltsman E.G."/>
            <person name="Martinez M."/>
            <person name="Schmutz J."/>
            <person name="Larimer F."/>
            <person name="Land M."/>
            <person name="Hauser L."/>
            <person name="Kyrpides N."/>
            <person name="Kim E."/>
            <person name="Boone D.R."/>
            <person name="Brockman F."/>
            <person name="Culley D."/>
            <person name="Ferry J."/>
            <person name="Gunsalus R."/>
            <person name="McInerney M.J."/>
            <person name="Morrison M."/>
            <person name="Plugge C."/>
            <person name="Rohlin L."/>
            <person name="Scholten J."/>
            <person name="Sieber J."/>
            <person name="Stams A.J.M."/>
            <person name="Worm P."/>
            <person name="Henstra A.M."/>
            <person name="Richardson P."/>
        </authorList>
    </citation>
    <scope>NUCLEOTIDE SEQUENCE [LARGE SCALE GENOMIC DNA]</scope>
    <source>
        <strain evidence="11">DSM 10017 / MPOB</strain>
    </source>
</reference>
<comment type="catalytic activity">
    <reaction evidence="6">
        <text>arsenic triglutathione + [thioredoxin]-dithiol + S-adenosyl-L-methionine + 2 H2O = methylarsonous acid + [thioredoxin]-disulfide + 3 glutathione + S-adenosyl-L-homocysteine + H(+)</text>
        <dbReference type="Rhea" id="RHEA:69460"/>
        <dbReference type="Rhea" id="RHEA-COMP:10698"/>
        <dbReference type="Rhea" id="RHEA-COMP:10700"/>
        <dbReference type="ChEBI" id="CHEBI:15377"/>
        <dbReference type="ChEBI" id="CHEBI:15378"/>
        <dbReference type="ChEBI" id="CHEBI:17826"/>
        <dbReference type="ChEBI" id="CHEBI:29950"/>
        <dbReference type="ChEBI" id="CHEBI:50058"/>
        <dbReference type="ChEBI" id="CHEBI:57856"/>
        <dbReference type="ChEBI" id="CHEBI:57925"/>
        <dbReference type="ChEBI" id="CHEBI:59789"/>
        <dbReference type="ChEBI" id="CHEBI:183640"/>
        <dbReference type="EC" id="2.1.1.137"/>
    </reaction>
</comment>
<comment type="catalytic activity">
    <reaction evidence="7">
        <text>arsenic triglutathione + 2 [thioredoxin]-dithiol + 2 S-adenosyl-L-methionine + H2O = dimethylarsinous acid + 2 [thioredoxin]-disulfide + 3 glutathione + 2 S-adenosyl-L-homocysteine + 2 H(+)</text>
        <dbReference type="Rhea" id="RHEA:69464"/>
        <dbReference type="Rhea" id="RHEA-COMP:10698"/>
        <dbReference type="Rhea" id="RHEA-COMP:10700"/>
        <dbReference type="ChEBI" id="CHEBI:15377"/>
        <dbReference type="ChEBI" id="CHEBI:15378"/>
        <dbReference type="ChEBI" id="CHEBI:23808"/>
        <dbReference type="ChEBI" id="CHEBI:29950"/>
        <dbReference type="ChEBI" id="CHEBI:50058"/>
        <dbReference type="ChEBI" id="CHEBI:57856"/>
        <dbReference type="ChEBI" id="CHEBI:57925"/>
        <dbReference type="ChEBI" id="CHEBI:59789"/>
        <dbReference type="ChEBI" id="CHEBI:183640"/>
        <dbReference type="EC" id="2.1.1.137"/>
    </reaction>
</comment>
<keyword evidence="11" id="KW-1185">Reference proteome</keyword>
<dbReference type="GO" id="GO:0032259">
    <property type="term" value="P:methylation"/>
    <property type="evidence" value="ECO:0007669"/>
    <property type="project" value="UniProtKB-KW"/>
</dbReference>
<dbReference type="NCBIfam" id="NF008823">
    <property type="entry name" value="PRK11873.1"/>
    <property type="match status" value="1"/>
</dbReference>
<evidence type="ECO:0000256" key="2">
    <source>
        <dbReference type="ARBA" id="ARBA00022691"/>
    </source>
</evidence>
<proteinExistence type="inferred from homology"/>
<dbReference type="EMBL" id="CP000478">
    <property type="protein sequence ID" value="ABK15967.1"/>
    <property type="molecule type" value="Genomic_DNA"/>
</dbReference>
<sequence length="279" mass="29196">MKAEEIRKAVRSGYARVARLEGSCCGKTGRSCCGGDAGSLPDDVGLQIGYGEDELKTVPEGANLGLGCGNPTAIAALREGETVLDLGSGAGFDCFLAAAKVGPSGRVIGVDMTPEMIAKAQENALKGGYANTEFRFGEIENLPVEDSSVDVIVSNCVINLSPDKPKVFKEAFRVLKPGGRFIVSDIVLTAELPEFIRNSMDAYVACLSGAVLKREYLAGIETAGFRHVRVVNETVFPIELVAADPAVRETAGNSGLSSEDACSFADSITSITVAAIKPL</sequence>
<protein>
    <recommendedName>
        <fullName evidence="5">Arsenite methyltransferase</fullName>
        <ecNumber evidence="4">2.1.1.137</ecNumber>
    </recommendedName>
</protein>
<dbReference type="InParanoid" id="A0LEW5"/>
<dbReference type="Proteomes" id="UP000001784">
    <property type="component" value="Chromosome"/>
</dbReference>
<dbReference type="Gene3D" id="3.40.50.150">
    <property type="entry name" value="Vaccinia Virus protein VP39"/>
    <property type="match status" value="1"/>
</dbReference>
<evidence type="ECO:0000259" key="9">
    <source>
        <dbReference type="Pfam" id="PF13847"/>
    </source>
</evidence>
<dbReference type="AlphaFoldDB" id="A0LEW5"/>
<comment type="similarity">
    <text evidence="3">Belongs to the methyltransferase superfamily. Arsenite methyltransferase family.</text>
</comment>
<dbReference type="KEGG" id="sfu:Sfum_0266"/>
<dbReference type="EC" id="2.1.1.137" evidence="4"/>
<dbReference type="InterPro" id="IPR029063">
    <property type="entry name" value="SAM-dependent_MTases_sf"/>
</dbReference>
<keyword evidence="2" id="KW-0949">S-adenosyl-L-methionine</keyword>
<dbReference type="Pfam" id="PF13847">
    <property type="entry name" value="Methyltransf_31"/>
    <property type="match status" value="1"/>
</dbReference>
<dbReference type="STRING" id="335543.Sfum_0266"/>
<dbReference type="OrthoDB" id="9765084at2"/>
<dbReference type="GO" id="GO:0030791">
    <property type="term" value="F:arsenite methyltransferase activity"/>
    <property type="evidence" value="ECO:0007669"/>
    <property type="project" value="UniProtKB-EC"/>
</dbReference>
<dbReference type="InterPro" id="IPR025714">
    <property type="entry name" value="Methyltranfer_dom"/>
</dbReference>
<dbReference type="InterPro" id="IPR026669">
    <property type="entry name" value="Arsenite_MeTrfase-like"/>
</dbReference>
<evidence type="ECO:0000256" key="4">
    <source>
        <dbReference type="ARBA" id="ARBA00034521"/>
    </source>
</evidence>
<comment type="catalytic activity">
    <reaction evidence="8">
        <text>arsenic triglutathione + 3 [thioredoxin]-dithiol + 3 S-adenosyl-L-methionine = trimethylarsine + 3 [thioredoxin]-disulfide + 3 glutathione + 3 S-adenosyl-L-homocysteine + 3 H(+)</text>
        <dbReference type="Rhea" id="RHEA:69432"/>
        <dbReference type="Rhea" id="RHEA-COMP:10698"/>
        <dbReference type="Rhea" id="RHEA-COMP:10700"/>
        <dbReference type="ChEBI" id="CHEBI:15378"/>
        <dbReference type="ChEBI" id="CHEBI:27130"/>
        <dbReference type="ChEBI" id="CHEBI:29950"/>
        <dbReference type="ChEBI" id="CHEBI:50058"/>
        <dbReference type="ChEBI" id="CHEBI:57856"/>
        <dbReference type="ChEBI" id="CHEBI:57925"/>
        <dbReference type="ChEBI" id="CHEBI:59789"/>
        <dbReference type="ChEBI" id="CHEBI:183640"/>
        <dbReference type="EC" id="2.1.1.137"/>
    </reaction>
</comment>
<dbReference type="RefSeq" id="WP_011697140.1">
    <property type="nucleotide sequence ID" value="NC_008554.1"/>
</dbReference>
<name>A0LEW5_SYNFM</name>
<evidence type="ECO:0000256" key="6">
    <source>
        <dbReference type="ARBA" id="ARBA00047941"/>
    </source>
</evidence>
<keyword evidence="1 10" id="KW-0808">Transferase</keyword>